<protein>
    <submittedName>
        <fullName evidence="2">Tail length tape measure protein</fullName>
    </submittedName>
</protein>
<feature type="coiled-coil region" evidence="1">
    <location>
        <begin position="297"/>
        <end position="356"/>
    </location>
</feature>
<reference evidence="2" key="1">
    <citation type="journal article" date="2021" name="Proc. Natl. Acad. Sci. U.S.A.">
        <title>A Catalog of Tens of Thousands of Viruses from Human Metagenomes Reveals Hidden Associations with Chronic Diseases.</title>
        <authorList>
            <person name="Tisza M.J."/>
            <person name="Buck C.B."/>
        </authorList>
    </citation>
    <scope>NUCLEOTIDE SEQUENCE</scope>
    <source>
        <strain evidence="2">CtREU2</strain>
    </source>
</reference>
<sequence length="591" mass="64717">MADLITRLLLNTQQFDNNLGKSTKQIRGFQQKIQGFSSGAVSAFTKFSGAIGIAYGATELLQKGLNSNAILQDKYNSLMQAGSTVTDQFFSAIYSGDWTVFNNGIEKAIENAKEYADTYRDVQRMLETTGIKYEQTDARKNQLEAIIEDDTKPLEERRKAQQELDRILIMGVADIREASQITERELNNMFADLIGEAQYITTENAQKLILDIRNKYSGLRKELDAYREVRDTKNQVMNPNAFKYSGDEWYKINQEATKKYYQEYTKDQRAYYDELLRLADRMNDETFSSFQGLFDKLNDLNDKAGTWEKDRAGARDEIAGIKTTTSEKEIIPAGSIMEMQKKIADLRKKYENAADEGSRVGFMKAINEAETQLKMMQLRATGTPLLVGGDISKPVGKNVTDDLKSGSIQIKPVSTGAIELNNDYADSLSNIATVMGSITNITNEGAGAWLSYGANIVNSVAAAIPALTSLTTALTAKAAAESAGSAAAVPVVGWINAIAAITAITAAMASIPKFANGGIIAGNSTIGDYNIARVNSGEMILNNRQQKNLFNLLDGKGGTSVNAGGEVKLRIEGRDLVGVLNSQTSKTSKYK</sequence>
<organism evidence="2">
    <name type="scientific">Siphoviridae sp. ctREU2</name>
    <dbReference type="NCBI Taxonomy" id="2826333"/>
    <lineage>
        <taxon>Viruses</taxon>
        <taxon>Duplodnaviria</taxon>
        <taxon>Heunggongvirae</taxon>
        <taxon>Uroviricota</taxon>
        <taxon>Caudoviricetes</taxon>
    </lineage>
</organism>
<keyword evidence="1" id="KW-0175">Coiled coil</keyword>
<name>A0A8S5NKF7_9CAUD</name>
<evidence type="ECO:0000256" key="1">
    <source>
        <dbReference type="SAM" id="Coils"/>
    </source>
</evidence>
<dbReference type="EMBL" id="BK015177">
    <property type="protein sequence ID" value="DAD94563.1"/>
    <property type="molecule type" value="Genomic_DNA"/>
</dbReference>
<proteinExistence type="predicted"/>
<evidence type="ECO:0000313" key="2">
    <source>
        <dbReference type="EMBL" id="DAD94563.1"/>
    </source>
</evidence>
<accession>A0A8S5NKF7</accession>